<evidence type="ECO:0000256" key="2">
    <source>
        <dbReference type="ARBA" id="ARBA00022801"/>
    </source>
</evidence>
<keyword evidence="4" id="KW-0808">Transferase</keyword>
<dbReference type="PROSITE" id="PS00149">
    <property type="entry name" value="SULFATASE_2"/>
    <property type="match status" value="1"/>
</dbReference>
<dbReference type="InterPro" id="IPR024607">
    <property type="entry name" value="Sulfatase_CS"/>
</dbReference>
<dbReference type="Gene3D" id="3.40.720.10">
    <property type="entry name" value="Alkaline Phosphatase, subunit A"/>
    <property type="match status" value="1"/>
</dbReference>
<keyword evidence="2 4" id="KW-0378">Hydrolase</keyword>
<proteinExistence type="inferred from homology"/>
<dbReference type="InterPro" id="IPR017850">
    <property type="entry name" value="Alkaline_phosphatase_core_sf"/>
</dbReference>
<dbReference type="EMBL" id="CP066776">
    <property type="protein sequence ID" value="QQL45870.1"/>
    <property type="molecule type" value="Genomic_DNA"/>
</dbReference>
<dbReference type="PANTHER" id="PTHR43108">
    <property type="entry name" value="N-ACETYLGLUCOSAMINE-6-SULFATASE FAMILY MEMBER"/>
    <property type="match status" value="1"/>
</dbReference>
<dbReference type="RefSeq" id="WP_164365547.1">
    <property type="nucleotide sequence ID" value="NZ_CP066776.1"/>
</dbReference>
<reference evidence="4 5" key="1">
    <citation type="submission" date="2020-12" db="EMBL/GenBank/DDBJ databases">
        <title>Sulforoseuscoccus oceanibium gen. nov., sp. nov., a representative of the phylum Verrucomicrobia with special cytoplasmic membrane, and proposal of Sulforoseuscoccusaceae fam. nov.</title>
        <authorList>
            <person name="Xi F."/>
        </authorList>
    </citation>
    <scope>NUCLEOTIDE SEQUENCE [LARGE SCALE GENOMIC DNA]</scope>
    <source>
        <strain evidence="4 5">T37</strain>
    </source>
</reference>
<dbReference type="GO" id="GO:0016740">
    <property type="term" value="F:transferase activity"/>
    <property type="evidence" value="ECO:0007669"/>
    <property type="project" value="UniProtKB-KW"/>
</dbReference>
<evidence type="ECO:0000313" key="4">
    <source>
        <dbReference type="EMBL" id="QQL45870.1"/>
    </source>
</evidence>
<dbReference type="AlphaFoldDB" id="A0A6B3LF88"/>
<feature type="domain" description="N-sulphoglucosamine sulphohydrolase C-terminal" evidence="3">
    <location>
        <begin position="389"/>
        <end position="536"/>
    </location>
</feature>
<sequence length="871" mass="94931">MNLNRNLPSAPKRIPRTLGLFAALTLSAATARASAPNIVVFFSDDHTQQGISAYHNVTNATVQDLVFKDSPLAQTPNIDRLADQGAVFTHSYVSNSICQPSRANLITGLHSHANGHLANTGGFNGAQQTLPKLLQSAGYSTALIGKWHLGTTPTGFDHFEYLVGQGEYYSPRLITSLPSGGSTTITHSGEYIADVLTNRTQAWLQNRLDTNQTNPFFIMVNHKGTHRVWNPAPAEIDPAAFRQVEWDYSVTPNPTTAPEDPASWTPALVPVPSNFSDYRNGYPTRATSAAAQEMEISAIMRLNEDLKLDGSTFGGTAYDEVRTWWNANRNSLTQDEKDAYFHQRYIKDYLLTAKSVDRSVGDILDFLEANQLDRNTIVIYASDQGFYLGEHGWFDKRWMYEESLRTPLLMQWKDASGNSLITPGTEVNEMVQVIDYAPTLLEAAGVTQYDAMHGESFLGWATAATNDQPAAWRDSIYYHYYEGYTAEHRVGRHYGIRTDRYKLIFQYERANQWELFDLLLDPYEMNNLLYNAETGTIDNPTDGVDGTPQFQALVIDLMTKLRSLRTLYGDTSGTGFSIPGVDLPDPDLLTSLQPDSAAYEGDTTDRTTAQPVLENGVTLEINCTPASSDLTGMALLIEIGGNSNGSALYLVDGVPTFIQKQNSSDPATPTSLADTTLPEIAVQSSYGTLTSGITYQIAAIYTPPAQGSTTGTLRLAVKTEGGNTSLDVFSITNASPSGNWSGNETLSVGTTNSELTNRAGLSTTPGTFYNASQKSFSGTIERALYWNATGSITSKMKVNGSGHSGTSFSVDVSDLVKGATYTLYRCTDLSFDESTVAVDSAVAGDGPLVLTDPGTPSPIPTTRAFYKIEEN</sequence>
<dbReference type="InterPro" id="IPR032506">
    <property type="entry name" value="SGSH_C"/>
</dbReference>
<dbReference type="Proteomes" id="UP000475117">
    <property type="component" value="Chromosome"/>
</dbReference>
<organism evidence="4 5">
    <name type="scientific">Sulfuriroseicoccus oceanibius</name>
    <dbReference type="NCBI Taxonomy" id="2707525"/>
    <lineage>
        <taxon>Bacteria</taxon>
        <taxon>Pseudomonadati</taxon>
        <taxon>Verrucomicrobiota</taxon>
        <taxon>Verrucomicrobiia</taxon>
        <taxon>Verrucomicrobiales</taxon>
        <taxon>Verrucomicrobiaceae</taxon>
        <taxon>Sulfuriroseicoccus</taxon>
    </lineage>
</organism>
<evidence type="ECO:0000313" key="5">
    <source>
        <dbReference type="Proteomes" id="UP000475117"/>
    </source>
</evidence>
<dbReference type="Pfam" id="PF16347">
    <property type="entry name" value="SGSH_C"/>
    <property type="match status" value="1"/>
</dbReference>
<dbReference type="PANTHER" id="PTHR43108:SF6">
    <property type="entry name" value="N-SULPHOGLUCOSAMINE SULPHOHYDROLASE"/>
    <property type="match status" value="1"/>
</dbReference>
<dbReference type="GO" id="GO:0016787">
    <property type="term" value="F:hydrolase activity"/>
    <property type="evidence" value="ECO:0007669"/>
    <property type="project" value="UniProtKB-KW"/>
</dbReference>
<comment type="similarity">
    <text evidence="1">Belongs to the sulfatase family.</text>
</comment>
<evidence type="ECO:0000259" key="3">
    <source>
        <dbReference type="Pfam" id="PF16347"/>
    </source>
</evidence>
<accession>A0A6B3LF88</accession>
<name>A0A6B3LF88_9BACT</name>
<evidence type="ECO:0000256" key="1">
    <source>
        <dbReference type="ARBA" id="ARBA00008779"/>
    </source>
</evidence>
<dbReference type="KEGG" id="soa:G3M56_004615"/>
<gene>
    <name evidence="4" type="ORF">G3M56_004615</name>
</gene>
<protein>
    <submittedName>
        <fullName evidence="4">Sulfatase-like hydrolase/transferase</fullName>
    </submittedName>
</protein>
<keyword evidence="5" id="KW-1185">Reference proteome</keyword>
<dbReference type="SUPFAM" id="SSF53649">
    <property type="entry name" value="Alkaline phosphatase-like"/>
    <property type="match status" value="1"/>
</dbReference>